<dbReference type="EMBL" id="LDXT01000010">
    <property type="protein sequence ID" value="KRT56671.1"/>
    <property type="molecule type" value="Genomic_DNA"/>
</dbReference>
<name>A0A0T5Z1R8_9GAMM</name>
<protein>
    <submittedName>
        <fullName evidence="1">Uncharacterized protein</fullName>
    </submittedName>
</protein>
<feature type="non-terminal residue" evidence="1">
    <location>
        <position position="1"/>
    </location>
</feature>
<reference evidence="1 2" key="1">
    <citation type="submission" date="2015-11" db="EMBL/GenBank/DDBJ databases">
        <title>The genome of Candidatus Endoriftia persephone in Ridgeia piscesae and population structure of the North Eastern Pacific vestimentiferan symbionts.</title>
        <authorList>
            <person name="Perez M."/>
            <person name="Juniper K.S."/>
        </authorList>
    </citation>
    <scope>NUCLEOTIDE SEQUENCE [LARGE SCALE GENOMIC DNA]</scope>
    <source>
        <strain evidence="1">Ind11</strain>
    </source>
</reference>
<keyword evidence="2" id="KW-1185">Reference proteome</keyword>
<evidence type="ECO:0000313" key="2">
    <source>
        <dbReference type="Proteomes" id="UP000051634"/>
    </source>
</evidence>
<accession>A0A0T5Z1R8</accession>
<dbReference type="AlphaFoldDB" id="A0A0T5Z1R8"/>
<organism evidence="1 2">
    <name type="scientific">endosymbiont of Ridgeia piscesae</name>
    <dbReference type="NCBI Taxonomy" id="54398"/>
    <lineage>
        <taxon>Bacteria</taxon>
        <taxon>Pseudomonadati</taxon>
        <taxon>Pseudomonadota</taxon>
        <taxon>Gammaproteobacteria</taxon>
        <taxon>sulfur-oxidizing symbionts</taxon>
    </lineage>
</organism>
<proteinExistence type="predicted"/>
<gene>
    <name evidence="1" type="ORF">Ga0074115_1871</name>
</gene>
<sequence length="95" mass="10530">RKMLDDWKKTLKKEIADGEELEAEAIQLLSEIKGNLDKKQLSQAEAMIAKGIQLLDIVRFGNGVHNKKYAITILDGAFGNFEDTIELLEGAKGAE</sequence>
<comment type="caution">
    <text evidence="1">The sequence shown here is derived from an EMBL/GenBank/DDBJ whole genome shotgun (WGS) entry which is preliminary data.</text>
</comment>
<evidence type="ECO:0000313" key="1">
    <source>
        <dbReference type="EMBL" id="KRT56671.1"/>
    </source>
</evidence>
<dbReference type="Proteomes" id="UP000051634">
    <property type="component" value="Unassembled WGS sequence"/>
</dbReference>